<dbReference type="AlphaFoldDB" id="A0A1R0H2P0"/>
<dbReference type="OrthoDB" id="5600212at2759"/>
<dbReference type="CDD" id="cd12148">
    <property type="entry name" value="fungal_TF_MHR"/>
    <property type="match status" value="1"/>
</dbReference>
<sequence>MYNCCLIFLHQSELSKREYVDPDPKRVRSSKAICIKTAIEIAKLTDWKINNVPLIFRSNSITPWKMCGAVILLNLCFFKDRSNYGFNNSIYEDFLLGTLESYEHTITVEILFAILEISHSIKRNAFLKNRSFGSLREMMRKFSVASNDIDPWIVPRYATFFKFPCCIKSNYNTLNISEYLNSSKRKSNETSSQEENFSDSGSESDCMENVEFLSLHFSDVYLGQKSREKMPNHIIRDNRSNYSELSENCSTSNVSNSDTAVNLPKKQKCNGNSNNNVHCRSNEFE</sequence>
<comment type="caution">
    <text evidence="2">The sequence shown here is derived from an EMBL/GenBank/DDBJ whole genome shotgun (WGS) entry which is preliminary data.</text>
</comment>
<dbReference type="Proteomes" id="UP000187455">
    <property type="component" value="Unassembled WGS sequence"/>
</dbReference>
<feature type="compositionally biased region" description="Polar residues" evidence="1">
    <location>
        <begin position="246"/>
        <end position="260"/>
    </location>
</feature>
<evidence type="ECO:0000313" key="2">
    <source>
        <dbReference type="EMBL" id="OLY83432.1"/>
    </source>
</evidence>
<gene>
    <name evidence="2" type="ORF">AYI68_g2423</name>
</gene>
<evidence type="ECO:0000256" key="1">
    <source>
        <dbReference type="SAM" id="MobiDB-lite"/>
    </source>
</evidence>
<evidence type="ECO:0000313" key="3">
    <source>
        <dbReference type="Proteomes" id="UP000187455"/>
    </source>
</evidence>
<keyword evidence="3" id="KW-1185">Reference proteome</keyword>
<accession>A0A1R0H2P0</accession>
<reference evidence="2 3" key="1">
    <citation type="journal article" date="2016" name="Mol. Biol. Evol.">
        <title>Genome-Wide Survey of Gut Fungi (Harpellales) Reveals the First Horizontally Transferred Ubiquitin Gene from a Mosquito Host.</title>
        <authorList>
            <person name="Wang Y."/>
            <person name="White M.M."/>
            <person name="Kvist S."/>
            <person name="Moncalvo J.M."/>
        </authorList>
    </citation>
    <scope>NUCLEOTIDE SEQUENCE [LARGE SCALE GENOMIC DNA]</scope>
    <source>
        <strain evidence="2 3">ALG-7-W6</strain>
    </source>
</reference>
<organism evidence="2 3">
    <name type="scientific">Smittium mucronatum</name>
    <dbReference type="NCBI Taxonomy" id="133383"/>
    <lineage>
        <taxon>Eukaryota</taxon>
        <taxon>Fungi</taxon>
        <taxon>Fungi incertae sedis</taxon>
        <taxon>Zoopagomycota</taxon>
        <taxon>Kickxellomycotina</taxon>
        <taxon>Harpellomycetes</taxon>
        <taxon>Harpellales</taxon>
        <taxon>Legeriomycetaceae</taxon>
        <taxon>Smittium</taxon>
    </lineage>
</organism>
<feature type="compositionally biased region" description="Polar residues" evidence="1">
    <location>
        <begin position="189"/>
        <end position="203"/>
    </location>
</feature>
<dbReference type="EMBL" id="LSSL01000908">
    <property type="protein sequence ID" value="OLY83432.1"/>
    <property type="molecule type" value="Genomic_DNA"/>
</dbReference>
<feature type="region of interest" description="Disordered" evidence="1">
    <location>
        <begin position="184"/>
        <end position="203"/>
    </location>
</feature>
<proteinExistence type="predicted"/>
<name>A0A1R0H2P0_9FUNG</name>
<protein>
    <submittedName>
        <fullName evidence="2">Uncharacterized protein</fullName>
    </submittedName>
</protein>
<feature type="region of interest" description="Disordered" evidence="1">
    <location>
        <begin position="246"/>
        <end position="275"/>
    </location>
</feature>